<evidence type="ECO:0000256" key="4">
    <source>
        <dbReference type="PROSITE-ProRule" id="PRU01161"/>
    </source>
</evidence>
<dbReference type="PANTHER" id="PTHR14226:SF57">
    <property type="entry name" value="BLR7027 PROTEIN"/>
    <property type="match status" value="1"/>
</dbReference>
<keyword evidence="3 4" id="KW-0443">Lipid metabolism</keyword>
<dbReference type="EMBL" id="SIHO01000001">
    <property type="protein sequence ID" value="TFU05588.1"/>
    <property type="molecule type" value="Genomic_DNA"/>
</dbReference>
<comment type="caution">
    <text evidence="6">The sequence shown here is derived from an EMBL/GenBank/DDBJ whole genome shotgun (WGS) entry which is preliminary data.</text>
</comment>
<gene>
    <name evidence="6" type="ORF">EUV02_00670</name>
</gene>
<evidence type="ECO:0000256" key="2">
    <source>
        <dbReference type="ARBA" id="ARBA00022963"/>
    </source>
</evidence>
<dbReference type="OrthoDB" id="9807112at2"/>
<dbReference type="InterPro" id="IPR002641">
    <property type="entry name" value="PNPLA_dom"/>
</dbReference>
<dbReference type="GO" id="GO:0016042">
    <property type="term" value="P:lipid catabolic process"/>
    <property type="evidence" value="ECO:0007669"/>
    <property type="project" value="UniProtKB-UniRule"/>
</dbReference>
<dbReference type="AlphaFoldDB" id="A0A4Y9ERR8"/>
<keyword evidence="7" id="KW-1185">Reference proteome</keyword>
<organism evidence="6 7">
    <name type="scientific">Glacieibacterium arshaanense</name>
    <dbReference type="NCBI Taxonomy" id="2511025"/>
    <lineage>
        <taxon>Bacteria</taxon>
        <taxon>Pseudomonadati</taxon>
        <taxon>Pseudomonadota</taxon>
        <taxon>Alphaproteobacteria</taxon>
        <taxon>Sphingomonadales</taxon>
        <taxon>Sphingosinicellaceae</taxon>
        <taxon>Glacieibacterium</taxon>
    </lineage>
</organism>
<dbReference type="InterPro" id="IPR050301">
    <property type="entry name" value="NTE"/>
</dbReference>
<evidence type="ECO:0000256" key="3">
    <source>
        <dbReference type="ARBA" id="ARBA00023098"/>
    </source>
</evidence>
<dbReference type="InterPro" id="IPR016035">
    <property type="entry name" value="Acyl_Trfase/lysoPLipase"/>
</dbReference>
<dbReference type="Proteomes" id="UP000297737">
    <property type="component" value="Unassembled WGS sequence"/>
</dbReference>
<feature type="short sequence motif" description="GXGXXG" evidence="4">
    <location>
        <begin position="26"/>
        <end position="31"/>
    </location>
</feature>
<sequence length="387" mass="42426">MAVFSRTESLNGRKLPFERVALLLQGGGALGSYQAGVYEALHEGKIEPDWVAGISIGAINSAIIAGNAPAQRIEKLRAFWDQVSSAPDYGVADYWLALWQGDLARSWANRLTAARTMTAGAPGFFATRMPPPMLLPTGAEGATSFYDTAGLKATLERLVDFDRINAPGAMRFSVGAVNIRTGNFEYFDNSTHSIRAAHIMASGALPPGFPAVEIDGEFYWDGGVVSNTPLDWILSNLPLLDTLAFQVDLWSARGHVPRNLGQVAERLKEIQYSSRTRASTDHFRELQSARSLVQALLDKLPDDLKLSTEAAELCRLADPSVHNIVQLIYKSPPHELESKDYNFSRAAMESHWAQGYADAARTLAQPQVFERPHDSNGVQTFDFCGVR</sequence>
<dbReference type="CDD" id="cd07209">
    <property type="entry name" value="Pat_hypo_Ecoli_Z1214_like"/>
    <property type="match status" value="1"/>
</dbReference>
<dbReference type="Pfam" id="PF12536">
    <property type="entry name" value="DUF3734"/>
    <property type="match status" value="1"/>
</dbReference>
<feature type="active site" description="Nucleophile" evidence="4">
    <location>
        <position position="55"/>
    </location>
</feature>
<dbReference type="RefSeq" id="WP_135244313.1">
    <property type="nucleotide sequence ID" value="NZ_SIHO01000001.1"/>
</dbReference>
<dbReference type="PROSITE" id="PS51635">
    <property type="entry name" value="PNPLA"/>
    <property type="match status" value="1"/>
</dbReference>
<dbReference type="SUPFAM" id="SSF52151">
    <property type="entry name" value="FabD/lysophospholipase-like"/>
    <property type="match status" value="1"/>
</dbReference>
<keyword evidence="1 4" id="KW-0378">Hydrolase</keyword>
<dbReference type="InterPro" id="IPR021095">
    <property type="entry name" value="DUF3734"/>
</dbReference>
<evidence type="ECO:0000313" key="6">
    <source>
        <dbReference type="EMBL" id="TFU05588.1"/>
    </source>
</evidence>
<keyword evidence="2 4" id="KW-0442">Lipid degradation</keyword>
<proteinExistence type="predicted"/>
<evidence type="ECO:0000313" key="7">
    <source>
        <dbReference type="Proteomes" id="UP000297737"/>
    </source>
</evidence>
<evidence type="ECO:0000256" key="1">
    <source>
        <dbReference type="ARBA" id="ARBA00022801"/>
    </source>
</evidence>
<dbReference type="PANTHER" id="PTHR14226">
    <property type="entry name" value="NEUROPATHY TARGET ESTERASE/SWISS CHEESE D.MELANOGASTER"/>
    <property type="match status" value="1"/>
</dbReference>
<dbReference type="GO" id="GO:0016787">
    <property type="term" value="F:hydrolase activity"/>
    <property type="evidence" value="ECO:0007669"/>
    <property type="project" value="UniProtKB-UniRule"/>
</dbReference>
<feature type="active site" description="Proton acceptor" evidence="4">
    <location>
        <position position="221"/>
    </location>
</feature>
<feature type="domain" description="PNPLA" evidence="5">
    <location>
        <begin position="22"/>
        <end position="234"/>
    </location>
</feature>
<dbReference type="Gene3D" id="3.40.1090.10">
    <property type="entry name" value="Cytosolic phospholipase A2 catalytic domain"/>
    <property type="match status" value="2"/>
</dbReference>
<evidence type="ECO:0000259" key="5">
    <source>
        <dbReference type="PROSITE" id="PS51635"/>
    </source>
</evidence>
<feature type="short sequence motif" description="GXSXG" evidence="4">
    <location>
        <begin position="53"/>
        <end position="57"/>
    </location>
</feature>
<name>A0A4Y9ERR8_9SPHN</name>
<accession>A0A4Y9ERR8</accession>
<protein>
    <submittedName>
        <fullName evidence="6">Patatin-like phospholipase family protein</fullName>
    </submittedName>
</protein>
<feature type="short sequence motif" description="DGA/G" evidence="4">
    <location>
        <begin position="221"/>
        <end position="223"/>
    </location>
</feature>
<dbReference type="Pfam" id="PF01734">
    <property type="entry name" value="Patatin"/>
    <property type="match status" value="1"/>
</dbReference>
<reference evidence="6 7" key="1">
    <citation type="submission" date="2019-02" db="EMBL/GenBank/DDBJ databases">
        <title>Polymorphobacter sp. isolated from the lake at the Tibet of China.</title>
        <authorList>
            <person name="Li A."/>
        </authorList>
    </citation>
    <scope>NUCLEOTIDE SEQUENCE [LARGE SCALE GENOMIC DNA]</scope>
    <source>
        <strain evidence="6 7">DJ1R-1</strain>
    </source>
</reference>